<dbReference type="AlphaFoldDB" id="A0AA36B6M2"/>
<keyword evidence="2" id="KW-1185">Reference proteome</keyword>
<proteinExistence type="predicted"/>
<dbReference type="Pfam" id="PF16029">
    <property type="entry name" value="DUF4787"/>
    <property type="match status" value="1"/>
</dbReference>
<protein>
    <submittedName>
        <fullName evidence="1">Uncharacterized protein</fullName>
    </submittedName>
</protein>
<organism evidence="1 2">
    <name type="scientific">Octopus vulgaris</name>
    <name type="common">Common octopus</name>
    <dbReference type="NCBI Taxonomy" id="6645"/>
    <lineage>
        <taxon>Eukaryota</taxon>
        <taxon>Metazoa</taxon>
        <taxon>Spiralia</taxon>
        <taxon>Lophotrochozoa</taxon>
        <taxon>Mollusca</taxon>
        <taxon>Cephalopoda</taxon>
        <taxon>Coleoidea</taxon>
        <taxon>Octopodiformes</taxon>
        <taxon>Octopoda</taxon>
        <taxon>Incirrata</taxon>
        <taxon>Octopodidae</taxon>
        <taxon>Octopus</taxon>
    </lineage>
</organism>
<dbReference type="InterPro" id="IPR031985">
    <property type="entry name" value="DUF4787"/>
</dbReference>
<dbReference type="EMBL" id="OX597823">
    <property type="protein sequence ID" value="CAI9728866.1"/>
    <property type="molecule type" value="Genomic_DNA"/>
</dbReference>
<evidence type="ECO:0000313" key="1">
    <source>
        <dbReference type="EMBL" id="CAI9728866.1"/>
    </source>
</evidence>
<sequence length="129" mass="15325">MNSIGNVVNKSVIVRMVQKNTVACLFLIITLLQLILQTSSKEYVFRQYKFRKKRDDKHYRHAKSQCETSSHCQKLLTRPLDHTRCVRLCISEKCYNELYSHDELEEGEIDVRLNSFKGCYFLDLRSREM</sequence>
<dbReference type="PANTHER" id="PTHR35455:SF1">
    <property type="entry name" value="AGAP005842-PA"/>
    <property type="match status" value="1"/>
</dbReference>
<reference evidence="1" key="1">
    <citation type="submission" date="2023-08" db="EMBL/GenBank/DDBJ databases">
        <authorList>
            <person name="Alioto T."/>
            <person name="Alioto T."/>
            <person name="Gomez Garrido J."/>
        </authorList>
    </citation>
    <scope>NUCLEOTIDE SEQUENCE</scope>
</reference>
<accession>A0AA36B6M2</accession>
<gene>
    <name evidence="1" type="ORF">OCTVUL_1B003999</name>
</gene>
<name>A0AA36B6M2_OCTVU</name>
<dbReference type="PANTHER" id="PTHR35455">
    <property type="entry name" value="UNNAMED PRODUCT"/>
    <property type="match status" value="1"/>
</dbReference>
<dbReference type="Proteomes" id="UP001162480">
    <property type="component" value="Chromosome 10"/>
</dbReference>
<evidence type="ECO:0000313" key="2">
    <source>
        <dbReference type="Proteomes" id="UP001162480"/>
    </source>
</evidence>